<name>A0A7M7QJK3_NASVI</name>
<dbReference type="InterPro" id="IPR052097">
    <property type="entry name" value="SET-MYND_domain_protein"/>
</dbReference>
<feature type="domain" description="MYND-type" evidence="9">
    <location>
        <begin position="268"/>
        <end position="307"/>
    </location>
</feature>
<dbReference type="FunCoup" id="A0A7M7QJK3">
    <property type="interactions" value="1370"/>
</dbReference>
<dbReference type="GO" id="GO:0005737">
    <property type="term" value="C:cytoplasm"/>
    <property type="evidence" value="ECO:0007669"/>
    <property type="project" value="TreeGrafter"/>
</dbReference>
<dbReference type="RefSeq" id="XP_031787832.1">
    <property type="nucleotide sequence ID" value="XM_031931972.2"/>
</dbReference>
<dbReference type="SUPFAM" id="SSF48452">
    <property type="entry name" value="TPR-like"/>
    <property type="match status" value="1"/>
</dbReference>
<dbReference type="PANTHER" id="PTHR46165:SF6">
    <property type="entry name" value="SET AND MYND DOMAIN-CONTAINING PROTEIN 4-LIKE PROTEIN"/>
    <property type="match status" value="1"/>
</dbReference>
<dbReference type="AlphaFoldDB" id="A0A7M7QJK3"/>
<dbReference type="GO" id="GO:0008270">
    <property type="term" value="F:zinc ion binding"/>
    <property type="evidence" value="ECO:0007669"/>
    <property type="project" value="UniProtKB-KW"/>
</dbReference>
<keyword evidence="2" id="KW-0808">Transferase</keyword>
<dbReference type="GO" id="GO:0008170">
    <property type="term" value="F:N-methyltransferase activity"/>
    <property type="evidence" value="ECO:0007669"/>
    <property type="project" value="UniProtKB-ARBA"/>
</dbReference>
<dbReference type="PANTHER" id="PTHR46165">
    <property type="entry name" value="SET AND MYND DOMAIN-CONTAINING PROTEIN 4"/>
    <property type="match status" value="1"/>
</dbReference>
<dbReference type="GO" id="GO:0042826">
    <property type="term" value="F:histone deacetylase binding"/>
    <property type="evidence" value="ECO:0007669"/>
    <property type="project" value="TreeGrafter"/>
</dbReference>
<protein>
    <recommendedName>
        <fullName evidence="12">SET and MYND domain-containing protein 4</fullName>
    </recommendedName>
</protein>
<dbReference type="PROSITE" id="PS01360">
    <property type="entry name" value="ZF_MYND_1"/>
    <property type="match status" value="1"/>
</dbReference>
<dbReference type="Gene3D" id="1.10.220.160">
    <property type="match status" value="1"/>
</dbReference>
<dbReference type="GO" id="GO:0008276">
    <property type="term" value="F:protein methyltransferase activity"/>
    <property type="evidence" value="ECO:0007669"/>
    <property type="project" value="UniProtKB-ARBA"/>
</dbReference>
<dbReference type="Gene3D" id="2.170.270.10">
    <property type="entry name" value="SET domain"/>
    <property type="match status" value="1"/>
</dbReference>
<keyword evidence="4" id="KW-0479">Metal-binding</keyword>
<evidence type="ECO:0000313" key="10">
    <source>
        <dbReference type="EnsemblMetazoa" id="XP_031787832"/>
    </source>
</evidence>
<dbReference type="EnsemblMetazoa" id="XM_031931972">
    <property type="protein sequence ID" value="XP_031787832"/>
    <property type="gene ID" value="LOC100124189"/>
</dbReference>
<dbReference type="PROSITE" id="PS50280">
    <property type="entry name" value="SET"/>
    <property type="match status" value="1"/>
</dbReference>
<keyword evidence="5 7" id="KW-0863">Zinc-finger</keyword>
<evidence type="ECO:0000259" key="8">
    <source>
        <dbReference type="PROSITE" id="PS50280"/>
    </source>
</evidence>
<dbReference type="SMR" id="A0A7M7QJK3"/>
<evidence type="ECO:0000256" key="2">
    <source>
        <dbReference type="ARBA" id="ARBA00022679"/>
    </source>
</evidence>
<dbReference type="OrthoDB" id="7770870at2759"/>
<evidence type="ECO:0000256" key="4">
    <source>
        <dbReference type="ARBA" id="ARBA00022723"/>
    </source>
</evidence>
<dbReference type="InParanoid" id="A0A7M7QJK3"/>
<dbReference type="Pfam" id="PF01753">
    <property type="entry name" value="zf-MYND"/>
    <property type="match status" value="1"/>
</dbReference>
<evidence type="ECO:0000256" key="3">
    <source>
        <dbReference type="ARBA" id="ARBA00022691"/>
    </source>
</evidence>
<dbReference type="GO" id="GO:0008757">
    <property type="term" value="F:S-adenosylmethionine-dependent methyltransferase activity"/>
    <property type="evidence" value="ECO:0007669"/>
    <property type="project" value="UniProtKB-ARBA"/>
</dbReference>
<dbReference type="GO" id="GO:0005634">
    <property type="term" value="C:nucleus"/>
    <property type="evidence" value="ECO:0007669"/>
    <property type="project" value="TreeGrafter"/>
</dbReference>
<organism evidence="10 11">
    <name type="scientific">Nasonia vitripennis</name>
    <name type="common">Parasitic wasp</name>
    <dbReference type="NCBI Taxonomy" id="7425"/>
    <lineage>
        <taxon>Eukaryota</taxon>
        <taxon>Metazoa</taxon>
        <taxon>Ecdysozoa</taxon>
        <taxon>Arthropoda</taxon>
        <taxon>Hexapoda</taxon>
        <taxon>Insecta</taxon>
        <taxon>Pterygota</taxon>
        <taxon>Neoptera</taxon>
        <taxon>Endopterygota</taxon>
        <taxon>Hymenoptera</taxon>
        <taxon>Apocrita</taxon>
        <taxon>Proctotrupomorpha</taxon>
        <taxon>Chalcidoidea</taxon>
        <taxon>Pteromalidae</taxon>
        <taxon>Pteromalinae</taxon>
        <taxon>Nasonia</taxon>
    </lineage>
</organism>
<evidence type="ECO:0000313" key="11">
    <source>
        <dbReference type="Proteomes" id="UP000002358"/>
    </source>
</evidence>
<evidence type="ECO:0000256" key="1">
    <source>
        <dbReference type="ARBA" id="ARBA00022603"/>
    </source>
</evidence>
<evidence type="ECO:0000256" key="7">
    <source>
        <dbReference type="PROSITE-ProRule" id="PRU00134"/>
    </source>
</evidence>
<dbReference type="SUPFAM" id="SSF82199">
    <property type="entry name" value="SET domain"/>
    <property type="match status" value="1"/>
</dbReference>
<dbReference type="Gene3D" id="6.10.140.2220">
    <property type="match status" value="1"/>
</dbReference>
<dbReference type="PROSITE" id="PS50865">
    <property type="entry name" value="ZF_MYND_2"/>
    <property type="match status" value="1"/>
</dbReference>
<dbReference type="InterPro" id="IPR046341">
    <property type="entry name" value="SET_dom_sf"/>
</dbReference>
<sequence>MEAMNKPNFLHETMDIETAETSEEGLLSEKQLVNNCMKQFNSLFVNHPVKPKQKNSKDSIRCRKVGNDLYLNKKHDSGTHHRIWSLYTESIATAPNDSDELALAYGNRSALLFHLKVYEECIKDCDQGIKRTGSDFLKAKLLFRKIESLVALEKQTALSTCKDALKTFEQFTLNKDVKDKFIEKLNVILNTVLNSKFKEKTVEKKEMPLPTFKQQTEAPCASTAVSIRYNKKWGRHIVADRRIEPGEVIAIEKSYLTSICLDGMYLFCANCVQQTWASIPCESCIYNVYCSQKCKSEAWKKYHQYECPVISHLYNLDLSIYPFINRHDLDNGKIFVRALTSALKLLLLSVSQVGSISKMKRELIQIENCEDPRTKGFSNNEVFHSDRCRSVYSLTTSRDQLHHDTLGVYVTMVCVATYYLARESTFFGRKVKLTPVEMMQNEDIKLIGALLLKSSLLLPNNTLKYFVHRESTIIGQRYGAALYPFCSLFNHSCDPNVKSIPTKCNKRIVYAKHVIEEGEQLFLCYVGDNYTIAPKADRQNTLRSAYHFKCECDACYENLPTTLPFVKDLIVISPRIRINLANKHKYIEKLQNQVMTNLQKTEYRYDPKMIKMVSKLMVEHANHITVRSMDYEMFEHFIYMMLVNAFGTWLNIPETC</sequence>
<accession>A0A7M7QJK3</accession>
<dbReference type="Gene3D" id="1.25.40.10">
    <property type="entry name" value="Tetratricopeptide repeat domain"/>
    <property type="match status" value="1"/>
</dbReference>
<dbReference type="InterPro" id="IPR002893">
    <property type="entry name" value="Znf_MYND"/>
</dbReference>
<dbReference type="InterPro" id="IPR001214">
    <property type="entry name" value="SET_dom"/>
</dbReference>
<proteinExistence type="predicted"/>
<keyword evidence="6" id="KW-0862">Zinc</keyword>
<keyword evidence="11" id="KW-1185">Reference proteome</keyword>
<keyword evidence="1" id="KW-0489">Methyltransferase</keyword>
<dbReference type="Pfam" id="PF00856">
    <property type="entry name" value="SET"/>
    <property type="match status" value="1"/>
</dbReference>
<dbReference type="Proteomes" id="UP000002358">
    <property type="component" value="Chromosome 5"/>
</dbReference>
<evidence type="ECO:0000259" key="9">
    <source>
        <dbReference type="PROSITE" id="PS50865"/>
    </source>
</evidence>
<dbReference type="InterPro" id="IPR011990">
    <property type="entry name" value="TPR-like_helical_dom_sf"/>
</dbReference>
<evidence type="ECO:0000256" key="6">
    <source>
        <dbReference type="ARBA" id="ARBA00022833"/>
    </source>
</evidence>
<reference evidence="10" key="1">
    <citation type="submission" date="2021-01" db="UniProtKB">
        <authorList>
            <consortium name="EnsemblMetazoa"/>
        </authorList>
    </citation>
    <scope>IDENTIFICATION</scope>
</reference>
<evidence type="ECO:0000256" key="5">
    <source>
        <dbReference type="ARBA" id="ARBA00022771"/>
    </source>
</evidence>
<dbReference type="GO" id="GO:0032259">
    <property type="term" value="P:methylation"/>
    <property type="evidence" value="ECO:0007669"/>
    <property type="project" value="UniProtKB-KW"/>
</dbReference>
<evidence type="ECO:0008006" key="12">
    <source>
        <dbReference type="Google" id="ProtNLM"/>
    </source>
</evidence>
<feature type="domain" description="SET" evidence="8">
    <location>
        <begin position="219"/>
        <end position="526"/>
    </location>
</feature>
<dbReference type="KEGG" id="nvi:100124189"/>
<dbReference type="SUPFAM" id="SSF144232">
    <property type="entry name" value="HIT/MYND zinc finger-like"/>
    <property type="match status" value="1"/>
</dbReference>
<dbReference type="GeneID" id="100124189"/>
<keyword evidence="3" id="KW-0949">S-adenosyl-L-methionine</keyword>